<gene>
    <name evidence="2" type="ORF">TWF506_005270</name>
</gene>
<proteinExistence type="predicted"/>
<dbReference type="AlphaFoldDB" id="A0AAN8NIY3"/>
<dbReference type="EMBL" id="JAVHJM010000002">
    <property type="protein sequence ID" value="KAK6518109.1"/>
    <property type="molecule type" value="Genomic_DNA"/>
</dbReference>
<organism evidence="2 3">
    <name type="scientific">Arthrobotrys conoides</name>
    <dbReference type="NCBI Taxonomy" id="74498"/>
    <lineage>
        <taxon>Eukaryota</taxon>
        <taxon>Fungi</taxon>
        <taxon>Dikarya</taxon>
        <taxon>Ascomycota</taxon>
        <taxon>Pezizomycotina</taxon>
        <taxon>Orbiliomycetes</taxon>
        <taxon>Orbiliales</taxon>
        <taxon>Orbiliaceae</taxon>
        <taxon>Arthrobotrys</taxon>
    </lineage>
</organism>
<protein>
    <submittedName>
        <fullName evidence="2">Uncharacterized protein</fullName>
    </submittedName>
</protein>
<feature type="region of interest" description="Disordered" evidence="1">
    <location>
        <begin position="162"/>
        <end position="229"/>
    </location>
</feature>
<reference evidence="2 3" key="1">
    <citation type="submission" date="2019-10" db="EMBL/GenBank/DDBJ databases">
        <authorList>
            <person name="Palmer J.M."/>
        </authorList>
    </citation>
    <scope>NUCLEOTIDE SEQUENCE [LARGE SCALE GENOMIC DNA]</scope>
    <source>
        <strain evidence="2 3">TWF506</strain>
    </source>
</reference>
<evidence type="ECO:0000313" key="3">
    <source>
        <dbReference type="Proteomes" id="UP001307849"/>
    </source>
</evidence>
<keyword evidence="3" id="KW-1185">Reference proteome</keyword>
<comment type="caution">
    <text evidence="2">The sequence shown here is derived from an EMBL/GenBank/DDBJ whole genome shotgun (WGS) entry which is preliminary data.</text>
</comment>
<evidence type="ECO:0000256" key="1">
    <source>
        <dbReference type="SAM" id="MobiDB-lite"/>
    </source>
</evidence>
<evidence type="ECO:0000313" key="2">
    <source>
        <dbReference type="EMBL" id="KAK6518109.1"/>
    </source>
</evidence>
<feature type="compositionally biased region" description="Low complexity" evidence="1">
    <location>
        <begin position="385"/>
        <end position="396"/>
    </location>
</feature>
<accession>A0AAN8NIY3</accession>
<name>A0AAN8NIY3_9PEZI</name>
<feature type="region of interest" description="Disordered" evidence="1">
    <location>
        <begin position="347"/>
        <end position="413"/>
    </location>
</feature>
<dbReference type="Proteomes" id="UP001307849">
    <property type="component" value="Unassembled WGS sequence"/>
</dbReference>
<sequence length="535" mass="58755">MSLSELANSFGAPAFQDTLLYPNIPNSSAESISSSSYCSSFPLDYTFQHLDLSNTVTAFAQSNYSQEEISWGLQQYINSSTVPWTDKILLVSSAQGDSSFEVTQTLEARSQKYPKKEPLSLSIGSRDNSAMSYHRGSATAISYGLPASVDMDYIMVPGARQASGDGRGYHQRSSEGSYTYSKGSGGGGPSRSSKHSKARQKSDRDEGEDDEGTDHPNYIPSSSTRTKSRATSSSDFACWFFKLDPVKYADCMHVHGRSSDLKYAHLKNHFRDGTIPSGFDKNMSWDEVWATLFPRIRPPNNKYYVINDMIMSVLESASIDGDDVTRFLDTIGSHEGREAVLNRIYSLSGDRGNSPGSAATTSTRRNRREHGVDRIPRTVGNGFTGSPPSSAPDSGDNTPAIASRPSHRFTPNFNSYHHTQGGLELGIDDAMGVDAHGYHPFSDAVGTLPPVAAAGEITIWDETISHLMWLGRELPWQSPIDFSTFYLSHTCTKTGGHEVMRIYSFSELQEQYAWHEAGPVDGSCPFTLIAHTRRG</sequence>